<evidence type="ECO:0000313" key="1">
    <source>
        <dbReference type="EMBL" id="MEB3751287.1"/>
    </source>
</evidence>
<organism evidence="1 2">
    <name type="scientific">Geobacillus icigianus</name>
    <dbReference type="NCBI Taxonomy" id="1430331"/>
    <lineage>
        <taxon>Bacteria</taxon>
        <taxon>Bacillati</taxon>
        <taxon>Bacillota</taxon>
        <taxon>Bacilli</taxon>
        <taxon>Bacillales</taxon>
        <taxon>Anoxybacillaceae</taxon>
        <taxon>Geobacillus</taxon>
    </lineage>
</organism>
<keyword evidence="2" id="KW-1185">Reference proteome</keyword>
<comment type="caution">
    <text evidence="1">The sequence shown here is derived from an EMBL/GenBank/DDBJ whole genome shotgun (WGS) entry which is preliminary data.</text>
</comment>
<gene>
    <name evidence="1" type="ORF">EP10_002128</name>
</gene>
<name>A0ABU6BH71_9BACL</name>
<protein>
    <submittedName>
        <fullName evidence="1">Uncharacterized protein</fullName>
    </submittedName>
</protein>
<reference evidence="1 2" key="1">
    <citation type="journal article" date="2014" name="Genome Announc.">
        <title>Draft Genome Sequence of Geobacillus icigianus Strain G1w1T Isolated from Hot Springs in the Valley of Geysers, Kamchatka (Russian Federation).</title>
        <authorList>
            <person name="Bryanskaya A.V."/>
            <person name="Rozanov A.S."/>
            <person name="Logacheva M.D."/>
            <person name="Kotenko A.V."/>
            <person name="Peltek S.E."/>
        </authorList>
    </citation>
    <scope>NUCLEOTIDE SEQUENCE [LARGE SCALE GENOMIC DNA]</scope>
    <source>
        <strain evidence="1 2">G1w1</strain>
    </source>
</reference>
<dbReference type="EMBL" id="JPYA02000002">
    <property type="protein sequence ID" value="MEB3751287.1"/>
    <property type="molecule type" value="Genomic_DNA"/>
</dbReference>
<sequence length="79" mass="8571">MFTVKPFPSPETNEDALVIGLFEGAAWPERMMPALVGGWPSCKRKATFPRNGGAFPSSILFCPLERGDCILSGLANKRS</sequence>
<accession>A0ABU6BH71</accession>
<evidence type="ECO:0000313" key="2">
    <source>
        <dbReference type="Proteomes" id="UP000029267"/>
    </source>
</evidence>
<proteinExistence type="predicted"/>
<dbReference type="Proteomes" id="UP000029267">
    <property type="component" value="Unassembled WGS sequence"/>
</dbReference>